<dbReference type="GO" id="GO:0005524">
    <property type="term" value="F:ATP binding"/>
    <property type="evidence" value="ECO:0007669"/>
    <property type="project" value="UniProtKB-UniRule"/>
</dbReference>
<evidence type="ECO:0000256" key="8">
    <source>
        <dbReference type="ARBA" id="ARBA00022755"/>
    </source>
</evidence>
<dbReference type="FunFam" id="3.40.50.620:FF:000001">
    <property type="entry name" value="GMP synthase [glutamine-hydrolyzing]"/>
    <property type="match status" value="1"/>
</dbReference>
<keyword evidence="5 11" id="KW-0436">Ligase</keyword>
<proteinExistence type="inferred from homology"/>
<dbReference type="PANTHER" id="PTHR11922">
    <property type="entry name" value="GMP SYNTHASE-RELATED"/>
    <property type="match status" value="1"/>
</dbReference>
<evidence type="ECO:0000256" key="10">
    <source>
        <dbReference type="ARBA" id="ARBA00022962"/>
    </source>
</evidence>
<dbReference type="SUPFAM" id="SSF52317">
    <property type="entry name" value="Class I glutamine amidotransferase-like"/>
    <property type="match status" value="1"/>
</dbReference>
<evidence type="ECO:0000256" key="5">
    <source>
        <dbReference type="ARBA" id="ARBA00022598"/>
    </source>
</evidence>
<evidence type="ECO:0000256" key="11">
    <source>
        <dbReference type="HAMAP-Rule" id="MF_00344"/>
    </source>
</evidence>
<keyword evidence="10 11" id="KW-0315">Glutamine amidotransferase</keyword>
<dbReference type="PANTHER" id="PTHR11922:SF2">
    <property type="entry name" value="GMP SYNTHASE [GLUTAMINE-HYDROLYZING]"/>
    <property type="match status" value="1"/>
</dbReference>
<dbReference type="Proteomes" id="UP000031271">
    <property type="component" value="Chromosome"/>
</dbReference>
<dbReference type="Gene3D" id="3.40.50.620">
    <property type="entry name" value="HUPs"/>
    <property type="match status" value="1"/>
</dbReference>
<feature type="active site" description="Nucleophile" evidence="11">
    <location>
        <position position="87"/>
    </location>
</feature>
<dbReference type="InterPro" id="IPR014729">
    <property type="entry name" value="Rossmann-like_a/b/a_fold"/>
</dbReference>
<reference evidence="15 17" key="2">
    <citation type="submission" date="2016-10" db="EMBL/GenBank/DDBJ databases">
        <authorList>
            <person name="Varghese N."/>
            <person name="Submissions S."/>
        </authorList>
    </citation>
    <scope>NUCLEOTIDE SEQUENCE [LARGE SCALE GENOMIC DNA]</scope>
    <source>
        <strain evidence="15 17">DSM 6083</strain>
    </source>
</reference>
<name>A0A8D4C5T8_9GAMM</name>
<evidence type="ECO:0000256" key="3">
    <source>
        <dbReference type="ARBA" id="ARBA00012746"/>
    </source>
</evidence>
<dbReference type="NCBIfam" id="NF000848">
    <property type="entry name" value="PRK00074.1"/>
    <property type="match status" value="1"/>
</dbReference>
<evidence type="ECO:0000313" key="16">
    <source>
        <dbReference type="Proteomes" id="UP000031271"/>
    </source>
</evidence>
<dbReference type="GeneID" id="77259503"/>
<comment type="subunit">
    <text evidence="11">Homodimer.</text>
</comment>
<dbReference type="PRINTS" id="PR00097">
    <property type="entry name" value="ANTSNTHASEII"/>
</dbReference>
<evidence type="ECO:0000256" key="2">
    <source>
        <dbReference type="ARBA" id="ARBA00005153"/>
    </source>
</evidence>
<evidence type="ECO:0000256" key="6">
    <source>
        <dbReference type="ARBA" id="ARBA00022741"/>
    </source>
</evidence>
<dbReference type="GO" id="GO:0005829">
    <property type="term" value="C:cytosol"/>
    <property type="evidence" value="ECO:0007669"/>
    <property type="project" value="TreeGrafter"/>
</dbReference>
<dbReference type="PROSITE" id="PS51553">
    <property type="entry name" value="GMPS_ATP_PPASE"/>
    <property type="match status" value="1"/>
</dbReference>
<dbReference type="NCBIfam" id="TIGR00884">
    <property type="entry name" value="guaA_Cterm"/>
    <property type="match status" value="1"/>
</dbReference>
<reference evidence="16" key="1">
    <citation type="submission" date="2014-03" db="EMBL/GenBank/DDBJ databases">
        <title>Complete genome of Pseudomonas balearica DSM 6083T, a sewage water isolate from an enrichment with 2-methylnaphthalene.</title>
        <authorList>
            <person name="Salva-Serra F."/>
            <person name="Jaen-Luchoro D."/>
            <person name="Busquets A."/>
            <person name="Pena A."/>
            <person name="Gomila M."/>
            <person name="Bosch R."/>
            <person name="Nogales B."/>
            <person name="Garcia-Valdes E."/>
            <person name="Lalucat J."/>
            <person name="Bennasar A."/>
        </authorList>
    </citation>
    <scope>NUCLEOTIDE SEQUENCE [LARGE SCALE GENOMIC DNA]</scope>
    <source>
        <strain evidence="16">DSM 6083</strain>
    </source>
</reference>
<reference evidence="14 16" key="3">
    <citation type="journal article" name="Genome Announc.">
        <title>Complete Genome Sequence of Pseudomonas balearica DSM 6083T.</title>
        <authorList>
            <person name="Bennasar-Figueras A."/>
            <person name="Salva-Serra F."/>
            <person name="Jaen-Luchoro D."/>
            <person name="Segui C."/>
            <person name="Aliaga F."/>
            <person name="Busquets A."/>
            <person name="Gomila M."/>
            <person name="Moore E.R."/>
            <person name="Lalucat J."/>
        </authorList>
    </citation>
    <scope>NUCLEOTIDE SEQUENCE [LARGE SCALE GENOMIC DNA]</scope>
    <source>
        <strain evidence="16">DSM 6083</strain>
        <strain evidence="14">DSM6083</strain>
    </source>
</reference>
<dbReference type="Pfam" id="PF02540">
    <property type="entry name" value="NAD_synthase"/>
    <property type="match status" value="1"/>
</dbReference>
<dbReference type="InterPro" id="IPR017926">
    <property type="entry name" value="GATASE"/>
</dbReference>
<dbReference type="NCBIfam" id="TIGR00888">
    <property type="entry name" value="guaA_Nterm"/>
    <property type="match status" value="1"/>
</dbReference>
<dbReference type="InterPro" id="IPR004739">
    <property type="entry name" value="GMP_synth_GATase"/>
</dbReference>
<protein>
    <recommendedName>
        <fullName evidence="4 11">GMP synthase [glutamine-hydrolyzing]</fullName>
        <ecNumber evidence="3 11">6.3.5.2</ecNumber>
    </recommendedName>
    <alternativeName>
        <fullName evidence="11">GMP synthetase</fullName>
    </alternativeName>
    <alternativeName>
        <fullName evidence="11">Glutamine amidotransferase</fullName>
    </alternativeName>
</protein>
<dbReference type="UniPathway" id="UPA00189">
    <property type="reaction ID" value="UER00296"/>
</dbReference>
<dbReference type="GO" id="GO:0003921">
    <property type="term" value="F:GMP synthase activity"/>
    <property type="evidence" value="ECO:0007669"/>
    <property type="project" value="InterPro"/>
</dbReference>
<keyword evidence="8 11" id="KW-0658">Purine biosynthesis</keyword>
<dbReference type="InterPro" id="IPR022955">
    <property type="entry name" value="GMP_synthase"/>
</dbReference>
<evidence type="ECO:0000313" key="17">
    <source>
        <dbReference type="Proteomes" id="UP000182276"/>
    </source>
</evidence>
<evidence type="ECO:0000313" key="15">
    <source>
        <dbReference type="EMBL" id="SDM38910.1"/>
    </source>
</evidence>
<keyword evidence="6 11" id="KW-0547">Nucleotide-binding</keyword>
<dbReference type="InterPro" id="IPR029062">
    <property type="entry name" value="Class_I_gatase-like"/>
</dbReference>
<dbReference type="PROSITE" id="PS51273">
    <property type="entry name" value="GATASE_TYPE_1"/>
    <property type="match status" value="1"/>
</dbReference>
<dbReference type="Gene3D" id="3.40.50.880">
    <property type="match status" value="1"/>
</dbReference>
<feature type="active site" evidence="11">
    <location>
        <position position="184"/>
    </location>
</feature>
<dbReference type="FunFam" id="3.40.50.880:FF:000001">
    <property type="entry name" value="GMP synthase [glutamine-hydrolyzing]"/>
    <property type="match status" value="1"/>
</dbReference>
<dbReference type="HAMAP" id="MF_00344">
    <property type="entry name" value="GMP_synthase"/>
    <property type="match status" value="1"/>
</dbReference>
<dbReference type="PRINTS" id="PR00096">
    <property type="entry name" value="GATASE"/>
</dbReference>
<dbReference type="KEGG" id="pbm:CL52_06175"/>
<accession>A0A8D4C5T8</accession>
<dbReference type="Pfam" id="PF00117">
    <property type="entry name" value="GATase"/>
    <property type="match status" value="1"/>
</dbReference>
<dbReference type="FunFam" id="3.30.300.10:FF:000002">
    <property type="entry name" value="GMP synthase [glutamine-hydrolyzing]"/>
    <property type="match status" value="1"/>
</dbReference>
<evidence type="ECO:0000313" key="14">
    <source>
        <dbReference type="EMBL" id="AJE14648.1"/>
    </source>
</evidence>
<evidence type="ECO:0000256" key="9">
    <source>
        <dbReference type="ARBA" id="ARBA00022840"/>
    </source>
</evidence>
<dbReference type="CDD" id="cd01997">
    <property type="entry name" value="GMP_synthase_C"/>
    <property type="match status" value="1"/>
</dbReference>
<evidence type="ECO:0000256" key="1">
    <source>
        <dbReference type="ARBA" id="ARBA00002332"/>
    </source>
</evidence>
<gene>
    <name evidence="11 14" type="primary">guaA</name>
    <name evidence="14" type="ORF">CL52_06175</name>
    <name evidence="15" type="ORF">SAMN05660875_104335</name>
</gene>
<feature type="active site" evidence="11">
    <location>
        <position position="182"/>
    </location>
</feature>
<organism evidence="14 16">
    <name type="scientific">Stutzerimonas balearica DSM 6083</name>
    <dbReference type="NCBI Taxonomy" id="1123016"/>
    <lineage>
        <taxon>Bacteria</taxon>
        <taxon>Pseudomonadati</taxon>
        <taxon>Pseudomonadota</taxon>
        <taxon>Gammaproteobacteria</taxon>
        <taxon>Pseudomonadales</taxon>
        <taxon>Pseudomonadaceae</taxon>
        <taxon>Stutzerimonas</taxon>
    </lineage>
</organism>
<comment type="catalytic activity">
    <reaction evidence="11">
        <text>XMP + L-glutamine + ATP + H2O = GMP + L-glutamate + AMP + diphosphate + 2 H(+)</text>
        <dbReference type="Rhea" id="RHEA:11680"/>
        <dbReference type="ChEBI" id="CHEBI:15377"/>
        <dbReference type="ChEBI" id="CHEBI:15378"/>
        <dbReference type="ChEBI" id="CHEBI:29985"/>
        <dbReference type="ChEBI" id="CHEBI:30616"/>
        <dbReference type="ChEBI" id="CHEBI:33019"/>
        <dbReference type="ChEBI" id="CHEBI:57464"/>
        <dbReference type="ChEBI" id="CHEBI:58115"/>
        <dbReference type="ChEBI" id="CHEBI:58359"/>
        <dbReference type="ChEBI" id="CHEBI:456215"/>
        <dbReference type="EC" id="6.3.5.2"/>
    </reaction>
</comment>
<evidence type="ECO:0000259" key="13">
    <source>
        <dbReference type="PROSITE" id="PS51553"/>
    </source>
</evidence>
<dbReference type="SUPFAM" id="SSF52402">
    <property type="entry name" value="Adenine nucleotide alpha hydrolases-like"/>
    <property type="match status" value="1"/>
</dbReference>
<dbReference type="InterPro" id="IPR025777">
    <property type="entry name" value="GMPS_ATP_PPase_dom"/>
</dbReference>
<dbReference type="InterPro" id="IPR022310">
    <property type="entry name" value="NAD/GMP_synthase"/>
</dbReference>
<dbReference type="EMBL" id="CP007511">
    <property type="protein sequence ID" value="AJE14648.1"/>
    <property type="molecule type" value="Genomic_DNA"/>
</dbReference>
<evidence type="ECO:0000256" key="12">
    <source>
        <dbReference type="PROSITE-ProRule" id="PRU00886"/>
    </source>
</evidence>
<dbReference type="Gene3D" id="3.30.300.10">
    <property type="match status" value="1"/>
</dbReference>
<dbReference type="CDD" id="cd01742">
    <property type="entry name" value="GATase1_GMP_Synthase"/>
    <property type="match status" value="1"/>
</dbReference>
<feature type="binding site" evidence="12">
    <location>
        <begin position="236"/>
        <end position="242"/>
    </location>
    <ligand>
        <name>ATP</name>
        <dbReference type="ChEBI" id="CHEBI:30616"/>
    </ligand>
</feature>
<dbReference type="RefSeq" id="WP_041107126.1">
    <property type="nucleotide sequence ID" value="NZ_CP007511.1"/>
</dbReference>
<evidence type="ECO:0000256" key="7">
    <source>
        <dbReference type="ARBA" id="ARBA00022749"/>
    </source>
</evidence>
<keyword evidence="7 11" id="KW-0332">GMP biosynthesis</keyword>
<dbReference type="EMBL" id="FNHO01000004">
    <property type="protein sequence ID" value="SDM38910.1"/>
    <property type="molecule type" value="Genomic_DNA"/>
</dbReference>
<comment type="function">
    <text evidence="1 11">Catalyzes the synthesis of GMP from XMP.</text>
</comment>
<dbReference type="InterPro" id="IPR001674">
    <property type="entry name" value="GMP_synth_C"/>
</dbReference>
<evidence type="ECO:0000256" key="4">
    <source>
        <dbReference type="ARBA" id="ARBA00021562"/>
    </source>
</evidence>
<dbReference type="EC" id="6.3.5.2" evidence="3 11"/>
<keyword evidence="9 11" id="KW-0067">ATP-binding</keyword>
<dbReference type="Proteomes" id="UP000182276">
    <property type="component" value="Unassembled WGS sequence"/>
</dbReference>
<sequence length="526" mass="58207">MAHPDIHAHRILILDFGSQYTQLIARRVREIGVYCELHPWDMSDEDIRAFAPRGIILAGGPESVHEQGSPRAPQAVFDLGVPLFGICYGMQTMSEQLGGKVQGSDVREFGYARVDLVGKSRLFDGIEDHMDDDGVFGLDVWMSHGDKVTDIPQGFHILASTPSCPIAAMGDDTRGYYGVQFHPEVTHTKQGGRILSRFILEICGCEALWTPSNIVEDAIAQVRAQVGDANVLLGLSGGVDSSVVAALLHRAIGDQLTCVFVDNGLLRLHEGDQVMAMFAENMGVKVIRADAEAQFLANLEGEADPEKKRKIIGRTFIDVFDAEASKLPNIQFLAQGTIYPDVIESAGAKSGKAHVIKSHHNVGGLPEEMNLKLVEPLRELFKDEVRKIGLELGLPYDMVYRHPFPGPGLGVRILGEVKKEYADLLRRADDIFISELRKADWYHKVSQAFVVFQPVKSVGVVGDGRRYAWVVALRAVETIDFMTARWAHLPYELLEKVSNRIINEIEGISRVTYDVSSKPPATIEWE</sequence>
<keyword evidence="17" id="KW-1185">Reference proteome</keyword>
<dbReference type="Pfam" id="PF00958">
    <property type="entry name" value="GMP_synt_C"/>
    <property type="match status" value="1"/>
</dbReference>
<comment type="pathway">
    <text evidence="2 11">Purine metabolism; GMP biosynthesis; GMP from XMP (L-Gln route): step 1/1.</text>
</comment>
<dbReference type="AlphaFoldDB" id="A0A8D4C5T8"/>
<feature type="domain" description="GMPS ATP-PPase" evidence="13">
    <location>
        <begin position="209"/>
        <end position="401"/>
    </location>
</feature>
<dbReference type="SUPFAM" id="SSF54810">
    <property type="entry name" value="GMP synthetase C-terminal dimerisation domain"/>
    <property type="match status" value="1"/>
</dbReference>